<evidence type="ECO:0000313" key="2">
    <source>
        <dbReference type="Proteomes" id="UP000799755"/>
    </source>
</evidence>
<dbReference type="Proteomes" id="UP000799755">
    <property type="component" value="Unassembled WGS sequence"/>
</dbReference>
<gene>
    <name evidence="1" type="ORF">BDR25DRAFT_369508</name>
</gene>
<accession>A0ACB6QW90</accession>
<organism evidence="1 2">
    <name type="scientific">Lindgomyces ingoldianus</name>
    <dbReference type="NCBI Taxonomy" id="673940"/>
    <lineage>
        <taxon>Eukaryota</taxon>
        <taxon>Fungi</taxon>
        <taxon>Dikarya</taxon>
        <taxon>Ascomycota</taxon>
        <taxon>Pezizomycotina</taxon>
        <taxon>Dothideomycetes</taxon>
        <taxon>Pleosporomycetidae</taxon>
        <taxon>Pleosporales</taxon>
        <taxon>Lindgomycetaceae</taxon>
        <taxon>Lindgomyces</taxon>
    </lineage>
</organism>
<sequence>MPGVNSRSELQAAGNREAWESCREADKGIREGYYGVVLHALSLSTGKLTYRRRRQLGGHLWGCLPDGGASEIWLVPSHLMPRGGASWAAWYLWSGAQYQEPSLALFAAAVVVDLLPPVRSPWSAPVSAFDLAVRAMPKVALRIQPYIHTQNILPYSARIRRARCPAAAARGATADARRTRPFPSWGCCSLTLTPSPLGDRRGAFRTLVDARPPYRRSSHASMPVSTAHPSAWRRMQRKHHPAMRGTSSLIILAELEPSIDEHHRRSAAPALCLILDYASTTAVGQGSSSTKYTLLLAPPAPLWAALYPSSLSFLPPSLPALHVIHSLLFLSQFLNRSPQLGRRTKPQPDIHVVSDSLPTRNFLKLDSTA</sequence>
<keyword evidence="2" id="KW-1185">Reference proteome</keyword>
<proteinExistence type="predicted"/>
<protein>
    <submittedName>
        <fullName evidence="1">Uncharacterized protein</fullName>
    </submittedName>
</protein>
<reference evidence="1" key="1">
    <citation type="journal article" date="2020" name="Stud. Mycol.">
        <title>101 Dothideomycetes genomes: a test case for predicting lifestyles and emergence of pathogens.</title>
        <authorList>
            <person name="Haridas S."/>
            <person name="Albert R."/>
            <person name="Binder M."/>
            <person name="Bloem J."/>
            <person name="Labutti K."/>
            <person name="Salamov A."/>
            <person name="Andreopoulos B."/>
            <person name="Baker S."/>
            <person name="Barry K."/>
            <person name="Bills G."/>
            <person name="Bluhm B."/>
            <person name="Cannon C."/>
            <person name="Castanera R."/>
            <person name="Culley D."/>
            <person name="Daum C."/>
            <person name="Ezra D."/>
            <person name="Gonzalez J."/>
            <person name="Henrissat B."/>
            <person name="Kuo A."/>
            <person name="Liang C."/>
            <person name="Lipzen A."/>
            <person name="Lutzoni F."/>
            <person name="Magnuson J."/>
            <person name="Mondo S."/>
            <person name="Nolan M."/>
            <person name="Ohm R."/>
            <person name="Pangilinan J."/>
            <person name="Park H.-J."/>
            <person name="Ramirez L."/>
            <person name="Alfaro M."/>
            <person name="Sun H."/>
            <person name="Tritt A."/>
            <person name="Yoshinaga Y."/>
            <person name="Zwiers L.-H."/>
            <person name="Turgeon B."/>
            <person name="Goodwin S."/>
            <person name="Spatafora J."/>
            <person name="Crous P."/>
            <person name="Grigoriev I."/>
        </authorList>
    </citation>
    <scope>NUCLEOTIDE SEQUENCE</scope>
    <source>
        <strain evidence="1">ATCC 200398</strain>
    </source>
</reference>
<comment type="caution">
    <text evidence="1">The sequence shown here is derived from an EMBL/GenBank/DDBJ whole genome shotgun (WGS) entry which is preliminary data.</text>
</comment>
<name>A0ACB6QW90_9PLEO</name>
<dbReference type="EMBL" id="MU003508">
    <property type="protein sequence ID" value="KAF2470332.1"/>
    <property type="molecule type" value="Genomic_DNA"/>
</dbReference>
<evidence type="ECO:0000313" key="1">
    <source>
        <dbReference type="EMBL" id="KAF2470332.1"/>
    </source>
</evidence>